<comment type="caution">
    <text evidence="2">The sequence shown here is derived from an EMBL/GenBank/DDBJ whole genome shotgun (WGS) entry which is preliminary data.</text>
</comment>
<name>A0A1E7QKX0_WOLPI</name>
<reference evidence="2 3" key="1">
    <citation type="submission" date="2016-09" db="EMBL/GenBank/DDBJ databases">
        <title>Genomic evidence for plant-parasitic nematodes as the earliest Wolbachia hosts.</title>
        <authorList>
            <person name="Brown A.M."/>
            <person name="Wasala S.K."/>
            <person name="Howe D.K."/>
            <person name="Peetz A.B."/>
            <person name="Zasada I.A."/>
            <person name="Denver D.R."/>
        </authorList>
    </citation>
    <scope>NUCLEOTIDE SEQUENCE [LARGE SCALE GENOMIC DNA]</scope>
    <source>
        <strain evidence="3">wPpe</strain>
    </source>
</reference>
<keyword evidence="3" id="KW-1185">Reference proteome</keyword>
<protein>
    <submittedName>
        <fullName evidence="2">Uncharacterized protein</fullName>
    </submittedName>
</protein>
<dbReference type="AlphaFoldDB" id="A0A1E7QKX0"/>
<feature type="transmembrane region" description="Helical" evidence="1">
    <location>
        <begin position="55"/>
        <end position="74"/>
    </location>
</feature>
<dbReference type="Proteomes" id="UP000175679">
    <property type="component" value="Unassembled WGS sequence"/>
</dbReference>
<evidence type="ECO:0000313" key="2">
    <source>
        <dbReference type="EMBL" id="OEY87093.1"/>
    </source>
</evidence>
<evidence type="ECO:0000256" key="1">
    <source>
        <dbReference type="SAM" id="Phobius"/>
    </source>
</evidence>
<proteinExistence type="predicted"/>
<keyword evidence="1" id="KW-0812">Transmembrane</keyword>
<sequence length="75" mass="8702">MGADITLVRQNNRGTVRRAIQNSQESIAKLAERYDLNAKTVNLLRNRRIFRKIPLILDFVVYNIVLYCLLGKNVK</sequence>
<keyword evidence="1" id="KW-1133">Transmembrane helix</keyword>
<accession>A0A1E7QKX0</accession>
<organism evidence="2 3">
    <name type="scientific">Wolbachia pipientis</name>
    <dbReference type="NCBI Taxonomy" id="955"/>
    <lineage>
        <taxon>Bacteria</taxon>
        <taxon>Pseudomonadati</taxon>
        <taxon>Pseudomonadota</taxon>
        <taxon>Alphaproteobacteria</taxon>
        <taxon>Rickettsiales</taxon>
        <taxon>Anaplasmataceae</taxon>
        <taxon>Wolbachieae</taxon>
        <taxon>Wolbachia</taxon>
    </lineage>
</organism>
<evidence type="ECO:0000313" key="3">
    <source>
        <dbReference type="Proteomes" id="UP000175679"/>
    </source>
</evidence>
<dbReference type="EMBL" id="MJMG01000001">
    <property type="protein sequence ID" value="OEY87093.1"/>
    <property type="molecule type" value="Genomic_DNA"/>
</dbReference>
<dbReference type="RefSeq" id="WP_070064743.1">
    <property type="nucleotide sequence ID" value="NZ_MJMG01000001.1"/>
</dbReference>
<gene>
    <name evidence="2" type="ORF">BIY23_01235</name>
</gene>
<keyword evidence="1" id="KW-0472">Membrane</keyword>